<keyword evidence="2" id="KW-1185">Reference proteome</keyword>
<gene>
    <name evidence="1" type="ORF">KIL84_006368</name>
</gene>
<proteinExistence type="predicted"/>
<evidence type="ECO:0000313" key="2">
    <source>
        <dbReference type="Proteomes" id="UP000827986"/>
    </source>
</evidence>
<dbReference type="EMBL" id="JAHDVG010000483">
    <property type="protein sequence ID" value="KAH1170750.1"/>
    <property type="molecule type" value="Genomic_DNA"/>
</dbReference>
<reference evidence="1" key="1">
    <citation type="submission" date="2021-09" db="EMBL/GenBank/DDBJ databases">
        <title>The genome of Mauremys mutica provides insights into the evolution of semi-aquatic lifestyle.</title>
        <authorList>
            <person name="Gong S."/>
            <person name="Gao Y."/>
        </authorList>
    </citation>
    <scope>NUCLEOTIDE SEQUENCE</scope>
    <source>
        <strain evidence="1">MM-2020</strain>
        <tissue evidence="1">Muscle</tissue>
    </source>
</reference>
<accession>A0A9D3X1B3</accession>
<dbReference type="AlphaFoldDB" id="A0A9D3X1B3"/>
<evidence type="ECO:0000313" key="1">
    <source>
        <dbReference type="EMBL" id="KAH1170750.1"/>
    </source>
</evidence>
<comment type="caution">
    <text evidence="1">The sequence shown here is derived from an EMBL/GenBank/DDBJ whole genome shotgun (WGS) entry which is preliminary data.</text>
</comment>
<organism evidence="1 2">
    <name type="scientific">Mauremys mutica</name>
    <name type="common">yellowpond turtle</name>
    <dbReference type="NCBI Taxonomy" id="74926"/>
    <lineage>
        <taxon>Eukaryota</taxon>
        <taxon>Metazoa</taxon>
        <taxon>Chordata</taxon>
        <taxon>Craniata</taxon>
        <taxon>Vertebrata</taxon>
        <taxon>Euteleostomi</taxon>
        <taxon>Archelosauria</taxon>
        <taxon>Testudinata</taxon>
        <taxon>Testudines</taxon>
        <taxon>Cryptodira</taxon>
        <taxon>Durocryptodira</taxon>
        <taxon>Testudinoidea</taxon>
        <taxon>Geoemydidae</taxon>
        <taxon>Geoemydinae</taxon>
        <taxon>Mauremys</taxon>
    </lineage>
</organism>
<protein>
    <submittedName>
        <fullName evidence="1">Uncharacterized protein</fullName>
    </submittedName>
</protein>
<name>A0A9D3X1B3_9SAUR</name>
<dbReference type="Proteomes" id="UP000827986">
    <property type="component" value="Unassembled WGS sequence"/>
</dbReference>
<sequence length="109" mass="12550">MEFGCAPVLWWQELTNDYSSLPGSTKLCWFPTIQNFTALFRLFETPWASPVKTRYTGSDVRHVPPGSTETAANSVLPLPPLMLIPKQQDSQRMPFPIFPPYPFQRQQDY</sequence>